<dbReference type="Proteomes" id="UP000642014">
    <property type="component" value="Unassembled WGS sequence"/>
</dbReference>
<reference evidence="12 15" key="1">
    <citation type="journal article" date="2014" name="Int. J. Syst. Evol. Microbiol.">
        <title>Complete genome sequence of Corynebacterium casei LMG S-19264T (=DSM 44701T), isolated from a smear-ripened cheese.</title>
        <authorList>
            <consortium name="US DOE Joint Genome Institute (JGI-PGF)"/>
            <person name="Walter F."/>
            <person name="Albersmeier A."/>
            <person name="Kalinowski J."/>
            <person name="Ruckert C."/>
        </authorList>
    </citation>
    <scope>NUCLEOTIDE SEQUENCE [LARGE SCALE GENOMIC DNA]</scope>
    <source>
        <strain evidence="12 15">JCM 4205</strain>
    </source>
</reference>
<keyword evidence="3" id="KW-0597">Phosphoprotein</keyword>
<feature type="transmembrane region" description="Helical" evidence="10">
    <location>
        <begin position="83"/>
        <end position="102"/>
    </location>
</feature>
<proteinExistence type="predicted"/>
<evidence type="ECO:0000256" key="2">
    <source>
        <dbReference type="ARBA" id="ARBA00012438"/>
    </source>
</evidence>
<feature type="region of interest" description="Disordered" evidence="9">
    <location>
        <begin position="1"/>
        <end position="44"/>
    </location>
</feature>
<evidence type="ECO:0000256" key="10">
    <source>
        <dbReference type="SAM" id="Phobius"/>
    </source>
</evidence>
<keyword evidence="10" id="KW-0812">Transmembrane</keyword>
<evidence type="ECO:0000256" key="8">
    <source>
        <dbReference type="ARBA" id="ARBA00023012"/>
    </source>
</evidence>
<dbReference type="Proteomes" id="UP000326029">
    <property type="component" value="Chromosome"/>
</dbReference>
<keyword evidence="7" id="KW-0067">ATP-binding</keyword>
<evidence type="ECO:0000256" key="7">
    <source>
        <dbReference type="ARBA" id="ARBA00022840"/>
    </source>
</evidence>
<evidence type="ECO:0000313" key="13">
    <source>
        <dbReference type="EMBL" id="QEV34137.1"/>
    </source>
</evidence>
<protein>
    <recommendedName>
        <fullName evidence="2">histidine kinase</fullName>
        <ecNumber evidence="2">2.7.13.3</ecNumber>
    </recommendedName>
</protein>
<dbReference type="Pfam" id="PF07730">
    <property type="entry name" value="HisKA_3"/>
    <property type="match status" value="1"/>
</dbReference>
<dbReference type="Gene3D" id="1.20.5.1930">
    <property type="match status" value="1"/>
</dbReference>
<evidence type="ECO:0000313" key="12">
    <source>
        <dbReference type="EMBL" id="GGR09453.1"/>
    </source>
</evidence>
<evidence type="ECO:0000256" key="1">
    <source>
        <dbReference type="ARBA" id="ARBA00000085"/>
    </source>
</evidence>
<reference evidence="12" key="3">
    <citation type="submission" date="2023-08" db="EMBL/GenBank/DDBJ databases">
        <authorList>
            <person name="Sun Q."/>
            <person name="Ohkuma M."/>
        </authorList>
    </citation>
    <scope>NUCLEOTIDE SEQUENCE</scope>
    <source>
        <strain evidence="12">JCM 4205</strain>
    </source>
</reference>
<keyword evidence="14" id="KW-1185">Reference proteome</keyword>
<dbReference type="EMBL" id="BMSJ01000001">
    <property type="protein sequence ID" value="GGR09453.1"/>
    <property type="molecule type" value="Genomic_DNA"/>
</dbReference>
<dbReference type="InterPro" id="IPR050482">
    <property type="entry name" value="Sensor_HK_TwoCompSys"/>
</dbReference>
<evidence type="ECO:0000256" key="6">
    <source>
        <dbReference type="ARBA" id="ARBA00022777"/>
    </source>
</evidence>
<keyword evidence="5" id="KW-0547">Nucleotide-binding</keyword>
<feature type="compositionally biased region" description="Low complexity" evidence="9">
    <location>
        <begin position="1"/>
        <end position="14"/>
    </location>
</feature>
<dbReference type="SUPFAM" id="SSF55874">
    <property type="entry name" value="ATPase domain of HSP90 chaperone/DNA topoisomerase II/histidine kinase"/>
    <property type="match status" value="1"/>
</dbReference>
<dbReference type="InterPro" id="IPR036890">
    <property type="entry name" value="HATPase_C_sf"/>
</dbReference>
<keyword evidence="10" id="KW-0472">Membrane</keyword>
<evidence type="ECO:0000256" key="3">
    <source>
        <dbReference type="ARBA" id="ARBA00022553"/>
    </source>
</evidence>
<evidence type="ECO:0000313" key="14">
    <source>
        <dbReference type="Proteomes" id="UP000326029"/>
    </source>
</evidence>
<reference evidence="13 14" key="2">
    <citation type="submission" date="2017-09" db="EMBL/GenBank/DDBJ databases">
        <authorList>
            <person name="Lee N."/>
            <person name="Cho B.-K."/>
        </authorList>
    </citation>
    <scope>NUCLEOTIDE SEQUENCE [LARGE SCALE GENOMIC DNA]</scope>
    <source>
        <strain evidence="13 14">ATCC 19740</strain>
    </source>
</reference>
<dbReference type="GO" id="GO:0016020">
    <property type="term" value="C:membrane"/>
    <property type="evidence" value="ECO:0007669"/>
    <property type="project" value="InterPro"/>
</dbReference>
<dbReference type="EMBL" id="CP023693">
    <property type="protein sequence ID" value="QEV34137.1"/>
    <property type="molecule type" value="Genomic_DNA"/>
</dbReference>
<accession>A0AAV4KD42</accession>
<keyword evidence="8" id="KW-0902">Two-component regulatory system</keyword>
<evidence type="ECO:0000256" key="5">
    <source>
        <dbReference type="ARBA" id="ARBA00022741"/>
    </source>
</evidence>
<comment type="catalytic activity">
    <reaction evidence="1">
        <text>ATP + protein L-histidine = ADP + protein N-phospho-L-histidine.</text>
        <dbReference type="EC" id="2.7.13.3"/>
    </reaction>
</comment>
<feature type="transmembrane region" description="Helical" evidence="10">
    <location>
        <begin position="189"/>
        <end position="210"/>
    </location>
</feature>
<dbReference type="CDD" id="cd16917">
    <property type="entry name" value="HATPase_UhpB-NarQ-NarX-like"/>
    <property type="match status" value="1"/>
</dbReference>
<keyword evidence="10" id="KW-1133">Transmembrane helix</keyword>
<evidence type="ECO:0000259" key="11">
    <source>
        <dbReference type="Pfam" id="PF07730"/>
    </source>
</evidence>
<feature type="domain" description="Signal transduction histidine kinase subgroup 3 dimerisation and phosphoacceptor" evidence="11">
    <location>
        <begin position="278"/>
        <end position="341"/>
    </location>
</feature>
<evidence type="ECO:0000256" key="9">
    <source>
        <dbReference type="SAM" id="MobiDB-lite"/>
    </source>
</evidence>
<gene>
    <name evidence="13" type="ORF">CP977_19890</name>
    <name evidence="12" type="ORF">GCM10010497_09340</name>
</gene>
<evidence type="ECO:0000313" key="15">
    <source>
        <dbReference type="Proteomes" id="UP000642014"/>
    </source>
</evidence>
<dbReference type="RefSeq" id="WP_152370588.1">
    <property type="nucleotide sequence ID" value="NZ_BMSJ01000001.1"/>
</dbReference>
<dbReference type="GeneID" id="95456025"/>
<dbReference type="GO" id="GO:0005524">
    <property type="term" value="F:ATP binding"/>
    <property type="evidence" value="ECO:0007669"/>
    <property type="project" value="UniProtKB-KW"/>
</dbReference>
<name>A0AAV4KD42_9ACTN</name>
<dbReference type="Gene3D" id="3.30.565.10">
    <property type="entry name" value="Histidine kinase-like ATPase, C-terminal domain"/>
    <property type="match status" value="1"/>
</dbReference>
<feature type="transmembrane region" description="Helical" evidence="10">
    <location>
        <begin position="114"/>
        <end position="134"/>
    </location>
</feature>
<dbReference type="PANTHER" id="PTHR24421:SF10">
    <property type="entry name" value="NITRATE_NITRITE SENSOR PROTEIN NARQ"/>
    <property type="match status" value="1"/>
</dbReference>
<keyword evidence="4" id="KW-0808">Transferase</keyword>
<organism evidence="12 15">
    <name type="scientific">Streptomyces cinereoruber</name>
    <dbReference type="NCBI Taxonomy" id="67260"/>
    <lineage>
        <taxon>Bacteria</taxon>
        <taxon>Bacillati</taxon>
        <taxon>Actinomycetota</taxon>
        <taxon>Actinomycetes</taxon>
        <taxon>Kitasatosporales</taxon>
        <taxon>Streptomycetaceae</taxon>
        <taxon>Streptomyces</taxon>
    </lineage>
</organism>
<dbReference type="GO" id="GO:0046983">
    <property type="term" value="F:protein dimerization activity"/>
    <property type="evidence" value="ECO:0007669"/>
    <property type="project" value="InterPro"/>
</dbReference>
<dbReference type="EC" id="2.7.13.3" evidence="2"/>
<keyword evidence="6 12" id="KW-0418">Kinase</keyword>
<dbReference type="GO" id="GO:0000155">
    <property type="term" value="F:phosphorelay sensor kinase activity"/>
    <property type="evidence" value="ECO:0007669"/>
    <property type="project" value="InterPro"/>
</dbReference>
<sequence>MPGPFRRPTRTTPRAPRRRPLASAVTHGARRLRPSTRAATHHADRSPLLASAAAHRAHRLRPLASTVAHRAHRLRPLARAVTYTRWLHLLVGAIVPLAAGLIHPGLSHPYPADWLVVAVLPVPLVAAVALVPAARRAEGLQARLMLFPGKHARAWRTPEGADVSASPSASWTDRGRTALWLVFRMEAGLAVWLLSVGLPQCALTLAGVHVEEPVVAGLTLPSGGDRWSAFLAPLPVLVLLAVVVAGGGLAARVARTLLGPSVKERMAALEGRTERLLERNRIARELHDSLGHALTLAVVQAGAARAAADPEFTDRALEAIEETGRAALEDLERVLLLLRETGRPAAASPGLDEAARLLDSARSSGARVDAEVTGPLEEVPGPVSREAYRMLQECLTNVLRHAGPVPVAARVAVEGALLRLEVRNPLAPGRAEHPGSGSGLRGIRERAALLGGSARTGRDGDAWLVRVDLPLR</sequence>
<dbReference type="InterPro" id="IPR011712">
    <property type="entry name" value="Sig_transdc_His_kin_sub3_dim/P"/>
</dbReference>
<evidence type="ECO:0000256" key="4">
    <source>
        <dbReference type="ARBA" id="ARBA00022679"/>
    </source>
</evidence>
<feature type="transmembrane region" description="Helical" evidence="10">
    <location>
        <begin position="230"/>
        <end position="251"/>
    </location>
</feature>
<dbReference type="AlphaFoldDB" id="A0AAV4KD42"/>
<dbReference type="PANTHER" id="PTHR24421">
    <property type="entry name" value="NITRATE/NITRITE SENSOR PROTEIN NARX-RELATED"/>
    <property type="match status" value="1"/>
</dbReference>